<dbReference type="AlphaFoldDB" id="A0A369LCT7"/>
<dbReference type="Pfam" id="PF13338">
    <property type="entry name" value="AbiEi_4"/>
    <property type="match status" value="1"/>
</dbReference>
<dbReference type="EMBL" id="PPTO01000014">
    <property type="protein sequence ID" value="RDB56519.1"/>
    <property type="molecule type" value="Genomic_DNA"/>
</dbReference>
<gene>
    <name evidence="2" type="ORF">C1881_08285</name>
</gene>
<reference evidence="2 3" key="1">
    <citation type="journal article" date="2018" name="Elife">
        <title>Discovery and characterization of a prevalent human gut bacterial enzyme sufficient for the inactivation of a family of plant toxins.</title>
        <authorList>
            <person name="Koppel N."/>
            <person name="Bisanz J.E."/>
            <person name="Pandelia M.E."/>
            <person name="Turnbaugh P.J."/>
            <person name="Balskus E.P."/>
        </authorList>
    </citation>
    <scope>NUCLEOTIDE SEQUENCE [LARGE SCALE GENOMIC DNA]</scope>
    <source>
        <strain evidence="2 3">OB21 GAM31</strain>
    </source>
</reference>
<name>A0A369LCT7_9ACTN</name>
<protein>
    <recommendedName>
        <fullName evidence="1">AbiEi antitoxin N-terminal domain-containing protein</fullName>
    </recommendedName>
</protein>
<proteinExistence type="predicted"/>
<accession>A0A369LCT7</accession>
<dbReference type="InterPro" id="IPR025159">
    <property type="entry name" value="AbiEi_N"/>
</dbReference>
<feature type="domain" description="AbiEi antitoxin N-terminal" evidence="1">
    <location>
        <begin position="10"/>
        <end position="54"/>
    </location>
</feature>
<organism evidence="2 3">
    <name type="scientific">Slackia isoflavoniconvertens</name>
    <dbReference type="NCBI Taxonomy" id="572010"/>
    <lineage>
        <taxon>Bacteria</taxon>
        <taxon>Bacillati</taxon>
        <taxon>Actinomycetota</taxon>
        <taxon>Coriobacteriia</taxon>
        <taxon>Eggerthellales</taxon>
        <taxon>Eggerthellaceae</taxon>
        <taxon>Slackia</taxon>
    </lineage>
</organism>
<dbReference type="Proteomes" id="UP000253975">
    <property type="component" value="Unassembled WGS sequence"/>
</dbReference>
<evidence type="ECO:0000259" key="1">
    <source>
        <dbReference type="Pfam" id="PF13338"/>
    </source>
</evidence>
<evidence type="ECO:0000313" key="3">
    <source>
        <dbReference type="Proteomes" id="UP000253975"/>
    </source>
</evidence>
<dbReference type="RefSeq" id="WP_114616062.1">
    <property type="nucleotide sequence ID" value="NZ_PPTO01000014.1"/>
</dbReference>
<sequence length="215" mass="23039">MKYANNIAAIDELSASEGVFTTAQAQRLGISRNALSHACKVGRLERVAHGAYRLSGAPSSETDELAAIWKLTASTAFSWERQAKWDGVAVGGSTAAWLLGIGDFHLSPYRIYAPERINSKIESARFGVRNVDEGDMAWMGGLPVTRAERTLADLCLDCEDPSLVEGAFRDAAAQGLIDSTKLGSLLDELGESKRRAALLEPLARALSASDQKGQS</sequence>
<comment type="caution">
    <text evidence="2">The sequence shown here is derived from an EMBL/GenBank/DDBJ whole genome shotgun (WGS) entry which is preliminary data.</text>
</comment>
<evidence type="ECO:0000313" key="2">
    <source>
        <dbReference type="EMBL" id="RDB56519.1"/>
    </source>
</evidence>